<proteinExistence type="inferred from homology"/>
<dbReference type="GO" id="GO:0006400">
    <property type="term" value="P:tRNA modification"/>
    <property type="evidence" value="ECO:0007669"/>
    <property type="project" value="UniProtKB-UniRule"/>
</dbReference>
<organism evidence="4 5">
    <name type="scientific">Latilactobacillus curvatus</name>
    <name type="common">Lactobacillus curvatus</name>
    <dbReference type="NCBI Taxonomy" id="28038"/>
    <lineage>
        <taxon>Bacteria</taxon>
        <taxon>Bacillati</taxon>
        <taxon>Bacillota</taxon>
        <taxon>Bacilli</taxon>
        <taxon>Lactobacillales</taxon>
        <taxon>Lactobacillaceae</taxon>
        <taxon>Latilactobacillus</taxon>
    </lineage>
</organism>
<dbReference type="PANTHER" id="PTHR37825">
    <property type="entry name" value="TRNA(MET) CYTIDINE ACETATE LIGASE"/>
    <property type="match status" value="1"/>
</dbReference>
<evidence type="ECO:0000313" key="5">
    <source>
        <dbReference type="Proteomes" id="UP000257607"/>
    </source>
</evidence>
<reference evidence="4 5" key="1">
    <citation type="submission" date="2018-07" db="EMBL/GenBank/DDBJ databases">
        <title>Lactobacillus curvatus genome sequence.</title>
        <authorList>
            <person name="Prechtl R."/>
        </authorList>
    </citation>
    <scope>NUCLEOTIDE SEQUENCE [LARGE SCALE GENOMIC DNA]</scope>
    <source>
        <strain evidence="4 5">TMW 1.1928</strain>
    </source>
</reference>
<evidence type="ECO:0000256" key="1">
    <source>
        <dbReference type="ARBA" id="ARBA00022598"/>
    </source>
</evidence>
<dbReference type="Pfam" id="PF05636">
    <property type="entry name" value="HIGH_NTase1"/>
    <property type="match status" value="1"/>
</dbReference>
<accession>A0A385AD53</accession>
<protein>
    <recommendedName>
        <fullName evidence="3">tRNA(Met) cytidine acetate ligase</fullName>
        <ecNumber evidence="3">6.3.4.-</ecNumber>
    </recommendedName>
</protein>
<keyword evidence="3" id="KW-0963">Cytoplasm</keyword>
<comment type="similarity">
    <text evidence="3">Belongs to the TmcAL family.</text>
</comment>
<keyword evidence="3" id="KW-0694">RNA-binding</keyword>
<feature type="binding site" evidence="3">
    <location>
        <position position="101"/>
    </location>
    <ligand>
        <name>ATP</name>
        <dbReference type="ChEBI" id="CHEBI:30616"/>
    </ligand>
</feature>
<dbReference type="EC" id="6.3.4.-" evidence="3"/>
<dbReference type="RefSeq" id="WP_116843535.1">
    <property type="nucleotide sequence ID" value="NZ_CP031003.1"/>
</dbReference>
<feature type="binding site" evidence="3">
    <location>
        <position position="153"/>
    </location>
    <ligand>
        <name>ATP</name>
        <dbReference type="ChEBI" id="CHEBI:30616"/>
    </ligand>
</feature>
<feature type="binding site" evidence="3">
    <location>
        <position position="178"/>
    </location>
    <ligand>
        <name>ATP</name>
        <dbReference type="ChEBI" id="CHEBI:30616"/>
    </ligand>
</feature>
<dbReference type="GO" id="GO:0016879">
    <property type="term" value="F:ligase activity, forming carbon-nitrogen bonds"/>
    <property type="evidence" value="ECO:0007669"/>
    <property type="project" value="UniProtKB-UniRule"/>
</dbReference>
<gene>
    <name evidence="3" type="primary">tmcAL</name>
    <name evidence="4" type="ORF">DT351_03625</name>
</gene>
<keyword evidence="3" id="KW-0547">Nucleotide-binding</keyword>
<dbReference type="GO" id="GO:0005737">
    <property type="term" value="C:cytoplasm"/>
    <property type="evidence" value="ECO:0007669"/>
    <property type="project" value="UniProtKB-SubCell"/>
</dbReference>
<comment type="function">
    <text evidence="3">Catalyzes the formation of N(4)-acetylcytidine (ac(4)C) at the wobble position of elongator tRNA(Met), using acetate and ATP as substrates. First activates an acetate ion to form acetyladenylate (Ac-AMP) and then transfers the acetyl group to tRNA to form ac(4)C34.</text>
</comment>
<keyword evidence="3" id="KW-0820">tRNA-binding</keyword>
<feature type="binding site" evidence="3">
    <location>
        <begin position="7"/>
        <end position="20"/>
    </location>
    <ligand>
        <name>ATP</name>
        <dbReference type="ChEBI" id="CHEBI:30616"/>
    </ligand>
</feature>
<comment type="caution">
    <text evidence="3">Lacks conserved residue(s) required for the propagation of feature annotation.</text>
</comment>
<keyword evidence="1 3" id="KW-0436">Ligase</keyword>
<dbReference type="Gene3D" id="3.40.50.620">
    <property type="entry name" value="HUPs"/>
    <property type="match status" value="1"/>
</dbReference>
<keyword evidence="4" id="KW-0808">Transferase</keyword>
<dbReference type="SUPFAM" id="SSF52374">
    <property type="entry name" value="Nucleotidylyl transferase"/>
    <property type="match status" value="1"/>
</dbReference>
<name>A0A385AD53_LATCU</name>
<dbReference type="PANTHER" id="PTHR37825:SF1">
    <property type="entry name" value="TRNA(MET) CYTIDINE ACETATE LIGASE"/>
    <property type="match status" value="1"/>
</dbReference>
<dbReference type="InterPro" id="IPR008513">
    <property type="entry name" value="tRNA(Met)_cyd_acetate_ligase"/>
</dbReference>
<comment type="subcellular location">
    <subcellularLocation>
        <location evidence="3">Cytoplasm</location>
    </subcellularLocation>
</comment>
<dbReference type="AlphaFoldDB" id="A0A385AD53"/>
<dbReference type="GO" id="GO:0000049">
    <property type="term" value="F:tRNA binding"/>
    <property type="evidence" value="ECO:0007669"/>
    <property type="project" value="UniProtKB-KW"/>
</dbReference>
<dbReference type="NCBIfam" id="NF010191">
    <property type="entry name" value="PRK13670.1"/>
    <property type="match status" value="1"/>
</dbReference>
<evidence type="ECO:0000313" key="4">
    <source>
        <dbReference type="EMBL" id="AXN35498.1"/>
    </source>
</evidence>
<dbReference type="HAMAP" id="MF_01539">
    <property type="entry name" value="TmcAL"/>
    <property type="match status" value="1"/>
</dbReference>
<comment type="catalytic activity">
    <reaction evidence="3">
        <text>cytidine(34) in elongator tRNA(Met) + acetate + ATP = N(4)-acetylcytidine(34) in elongator tRNA(Met) + AMP + diphosphate</text>
        <dbReference type="Rhea" id="RHEA:58144"/>
        <dbReference type="Rhea" id="RHEA-COMP:10693"/>
        <dbReference type="Rhea" id="RHEA-COMP:10694"/>
        <dbReference type="ChEBI" id="CHEBI:30089"/>
        <dbReference type="ChEBI" id="CHEBI:30616"/>
        <dbReference type="ChEBI" id="CHEBI:33019"/>
        <dbReference type="ChEBI" id="CHEBI:74900"/>
        <dbReference type="ChEBI" id="CHEBI:82748"/>
        <dbReference type="ChEBI" id="CHEBI:456215"/>
    </reaction>
</comment>
<dbReference type="GO" id="GO:0005524">
    <property type="term" value="F:ATP binding"/>
    <property type="evidence" value="ECO:0007669"/>
    <property type="project" value="UniProtKB-KW"/>
</dbReference>
<evidence type="ECO:0000256" key="3">
    <source>
        <dbReference type="HAMAP-Rule" id="MF_01539"/>
    </source>
</evidence>
<sequence length="391" mass="44061">MRVTGIIAEYNPLHNGHRYQLQQARAASHADLVIVCMSGNYVQRGEPAILDKWTRAQLALSNGADMVVELPFASAVQPADRFADGAVKLLAALGCQTLAFGSEYPTFDYQQVGQQILALKAKSQTFIDYQKTYATQLNEFYQAELNLNLDQPNHLLGVSYAVANAQLEVPMQLLAIKREQAQHGDQTIGAGQFASASAIRQAATKGDDWAQLAPVMPHSTLTALQTQSHLDWDQLWPLLKYRIESTPLAQLRQIYQMSEGLEYRFKKVIHSVNRYAELLQALKTKRYTYARLQRVCLYVLLNIQQTDIEQSLAQRPVHLLGFNQVGQAHLHTLKKTLDHPLISKVSAKLGAEEGPLGLEVRVDRLQEQFGWQSQNFARQPIFNQRKDDEHC</sequence>
<dbReference type="EMBL" id="CP031003">
    <property type="protein sequence ID" value="AXN35498.1"/>
    <property type="molecule type" value="Genomic_DNA"/>
</dbReference>
<evidence type="ECO:0000256" key="2">
    <source>
        <dbReference type="ARBA" id="ARBA00022694"/>
    </source>
</evidence>
<keyword evidence="2 3" id="KW-0819">tRNA processing</keyword>
<dbReference type="InterPro" id="IPR014729">
    <property type="entry name" value="Rossmann-like_a/b/a_fold"/>
</dbReference>
<dbReference type="GO" id="GO:0016740">
    <property type="term" value="F:transferase activity"/>
    <property type="evidence" value="ECO:0007669"/>
    <property type="project" value="UniProtKB-KW"/>
</dbReference>
<dbReference type="Proteomes" id="UP000257607">
    <property type="component" value="Chromosome"/>
</dbReference>
<keyword evidence="3" id="KW-0067">ATP-binding</keyword>